<dbReference type="GO" id="GO:0032259">
    <property type="term" value="P:methylation"/>
    <property type="evidence" value="ECO:0007669"/>
    <property type="project" value="UniProtKB-KW"/>
</dbReference>
<dbReference type="SUPFAM" id="SSF53335">
    <property type="entry name" value="S-adenosyl-L-methionine-dependent methyltransferases"/>
    <property type="match status" value="1"/>
</dbReference>
<evidence type="ECO:0000256" key="1">
    <source>
        <dbReference type="ARBA" id="ARBA00022679"/>
    </source>
</evidence>
<keyword evidence="4" id="KW-1185">Reference proteome</keyword>
<keyword evidence="1" id="KW-0808">Transferase</keyword>
<comment type="caution">
    <text evidence="3">The sequence shown here is derived from an EMBL/GenBank/DDBJ whole genome shotgun (WGS) entry which is preliminary data.</text>
</comment>
<gene>
    <name evidence="3" type="ORF">FHR60_000092</name>
</gene>
<reference evidence="3 4" key="1">
    <citation type="submission" date="2020-08" db="EMBL/GenBank/DDBJ databases">
        <title>Studying the diversity of plant-associated saprophytic bacteria and their role in host health and plant-pathogen interactions.</title>
        <authorList>
            <person name="Potnis N."/>
        </authorList>
    </citation>
    <scope>NUCLEOTIDE SEQUENCE [LARGE SCALE GENOMIC DNA]</scope>
    <source>
        <strain evidence="3 4">F16</strain>
    </source>
</reference>
<dbReference type="InterPro" id="IPR041698">
    <property type="entry name" value="Methyltransf_25"/>
</dbReference>
<name>A0ABR6JFA5_9XANT</name>
<dbReference type="Pfam" id="PF13649">
    <property type="entry name" value="Methyltransf_25"/>
    <property type="match status" value="1"/>
</dbReference>
<proteinExistence type="predicted"/>
<dbReference type="InterPro" id="IPR029063">
    <property type="entry name" value="SAM-dependent_MTases_sf"/>
</dbReference>
<sequence length="207" mass="23182">MAQKTDGLHAILSVPSMYNLLQTALGAEKARKRFSNDHIRAKPGDVVLDIGCGTGELLSHLPQGIDYHGFDLSMSYVESARRNHPNRGTFECMDIADYRPPSGEPSADLVLAMGVLHHLDDEIASKLIHTAYERLKPGGRFISMDGTLIPDQSPIARKLVLKDRGQNIRTPDNYAGIARQHFSRVEYRIRTDLLYVPYTHCILECVR</sequence>
<dbReference type="PANTHER" id="PTHR43861">
    <property type="entry name" value="TRANS-ACONITATE 2-METHYLTRANSFERASE-RELATED"/>
    <property type="match status" value="1"/>
</dbReference>
<dbReference type="RefSeq" id="WP_184438286.1">
    <property type="nucleotide sequence ID" value="NZ_CP136579.1"/>
</dbReference>
<dbReference type="GO" id="GO:0008168">
    <property type="term" value="F:methyltransferase activity"/>
    <property type="evidence" value="ECO:0007669"/>
    <property type="project" value="UniProtKB-KW"/>
</dbReference>
<organism evidence="3 4">
    <name type="scientific">Xanthomonas cannabis</name>
    <dbReference type="NCBI Taxonomy" id="1885674"/>
    <lineage>
        <taxon>Bacteria</taxon>
        <taxon>Pseudomonadati</taxon>
        <taxon>Pseudomonadota</taxon>
        <taxon>Gammaproteobacteria</taxon>
        <taxon>Lysobacterales</taxon>
        <taxon>Lysobacteraceae</taxon>
        <taxon>Xanthomonas</taxon>
    </lineage>
</organism>
<evidence type="ECO:0000259" key="2">
    <source>
        <dbReference type="Pfam" id="PF13649"/>
    </source>
</evidence>
<feature type="domain" description="Methyltransferase" evidence="2">
    <location>
        <begin position="47"/>
        <end position="139"/>
    </location>
</feature>
<evidence type="ECO:0000313" key="3">
    <source>
        <dbReference type="EMBL" id="MBB4591469.1"/>
    </source>
</evidence>
<dbReference type="EMBL" id="JACHNS010000001">
    <property type="protein sequence ID" value="MBB4591469.1"/>
    <property type="molecule type" value="Genomic_DNA"/>
</dbReference>
<accession>A0ABR6JFA5</accession>
<protein>
    <submittedName>
        <fullName evidence="3">SAM-dependent methyltransferase</fullName>
    </submittedName>
</protein>
<dbReference type="CDD" id="cd02440">
    <property type="entry name" value="AdoMet_MTases"/>
    <property type="match status" value="1"/>
</dbReference>
<evidence type="ECO:0000313" key="4">
    <source>
        <dbReference type="Proteomes" id="UP000554726"/>
    </source>
</evidence>
<keyword evidence="3" id="KW-0489">Methyltransferase</keyword>
<dbReference type="Gene3D" id="3.40.50.150">
    <property type="entry name" value="Vaccinia Virus protein VP39"/>
    <property type="match status" value="1"/>
</dbReference>
<dbReference type="Proteomes" id="UP000554726">
    <property type="component" value="Unassembled WGS sequence"/>
</dbReference>